<reference evidence="1 2" key="1">
    <citation type="submission" date="2020-08" db="EMBL/GenBank/DDBJ databases">
        <title>Bridging the membrane lipid divide: bacteria of the FCB group superphylum have the potential to synthesize archaeal ether lipids.</title>
        <authorList>
            <person name="Villanueva L."/>
            <person name="Von Meijenfeldt F.A.B."/>
            <person name="Westbye A.B."/>
            <person name="Yadav S."/>
            <person name="Hopmans E.C."/>
            <person name="Dutilh B.E."/>
            <person name="Sinninghe Damste J.S."/>
        </authorList>
    </citation>
    <scope>NUCLEOTIDE SEQUENCE [LARGE SCALE GENOMIC DNA]</scope>
    <source>
        <strain evidence="1">NIOZ-UU30</strain>
    </source>
</reference>
<proteinExistence type="predicted"/>
<evidence type="ECO:0000313" key="2">
    <source>
        <dbReference type="Proteomes" id="UP000603434"/>
    </source>
</evidence>
<sequence length="95" mass="11004">MKHLYGYDELITTSKIILPNEFEIIEAMEMLTTRTAHPNFDPIPTLNDLCKSREAQRILGGAIKPFRNAALQRYENKEINESQLWDIVEKVVKSI</sequence>
<name>A0A8J6TLQ8_9BACT</name>
<evidence type="ECO:0000313" key="1">
    <source>
        <dbReference type="EMBL" id="MBC8360923.1"/>
    </source>
</evidence>
<comment type="caution">
    <text evidence="1">The sequence shown here is derived from an EMBL/GenBank/DDBJ whole genome shotgun (WGS) entry which is preliminary data.</text>
</comment>
<accession>A0A8J6TLQ8</accession>
<organism evidence="1 2">
    <name type="scientific">Candidatus Desulfatibia profunda</name>
    <dbReference type="NCBI Taxonomy" id="2841695"/>
    <lineage>
        <taxon>Bacteria</taxon>
        <taxon>Pseudomonadati</taxon>
        <taxon>Thermodesulfobacteriota</taxon>
        <taxon>Desulfobacteria</taxon>
        <taxon>Desulfobacterales</taxon>
        <taxon>Desulfobacterales incertae sedis</taxon>
        <taxon>Candidatus Desulfatibia</taxon>
    </lineage>
</organism>
<dbReference type="AlphaFoldDB" id="A0A8J6TLQ8"/>
<protein>
    <submittedName>
        <fullName evidence="1">Uncharacterized protein</fullName>
    </submittedName>
</protein>
<dbReference type="EMBL" id="JACNJH010000113">
    <property type="protein sequence ID" value="MBC8360923.1"/>
    <property type="molecule type" value="Genomic_DNA"/>
</dbReference>
<gene>
    <name evidence="1" type="ORF">H8E23_05965</name>
</gene>
<dbReference type="Proteomes" id="UP000603434">
    <property type="component" value="Unassembled WGS sequence"/>
</dbReference>